<evidence type="ECO:0000256" key="6">
    <source>
        <dbReference type="SAM" id="Phobius"/>
    </source>
</evidence>
<dbReference type="AlphaFoldDB" id="A0A3D8RZ51"/>
<evidence type="ECO:0000256" key="3">
    <source>
        <dbReference type="ARBA" id="ARBA00022989"/>
    </source>
</evidence>
<feature type="transmembrane region" description="Helical" evidence="6">
    <location>
        <begin position="225"/>
        <end position="245"/>
    </location>
</feature>
<dbReference type="OrthoDB" id="5982228at2759"/>
<keyword evidence="4 6" id="KW-0472">Membrane</keyword>
<proteinExistence type="predicted"/>
<gene>
    <name evidence="7" type="ORF">DSM5745_05992</name>
</gene>
<accession>A0A3D8RZ51</accession>
<dbReference type="GeneID" id="38116362"/>
<feature type="region of interest" description="Disordered" evidence="5">
    <location>
        <begin position="1"/>
        <end position="25"/>
    </location>
</feature>
<dbReference type="InterPro" id="IPR050598">
    <property type="entry name" value="AminoAcid_Transporter"/>
</dbReference>
<evidence type="ECO:0000313" key="8">
    <source>
        <dbReference type="Proteomes" id="UP000256690"/>
    </source>
</evidence>
<feature type="transmembrane region" description="Helical" evidence="6">
    <location>
        <begin position="265"/>
        <end position="287"/>
    </location>
</feature>
<dbReference type="Pfam" id="PF13520">
    <property type="entry name" value="AA_permease_2"/>
    <property type="match status" value="1"/>
</dbReference>
<evidence type="ECO:0000256" key="2">
    <source>
        <dbReference type="ARBA" id="ARBA00022692"/>
    </source>
</evidence>
<dbReference type="Gene3D" id="1.20.1740.10">
    <property type="entry name" value="Amino acid/polyamine transporter I"/>
    <property type="match status" value="1"/>
</dbReference>
<evidence type="ECO:0000256" key="4">
    <source>
        <dbReference type="ARBA" id="ARBA00023136"/>
    </source>
</evidence>
<feature type="transmembrane region" description="Helical" evidence="6">
    <location>
        <begin position="403"/>
        <end position="426"/>
    </location>
</feature>
<dbReference type="InterPro" id="IPR002293">
    <property type="entry name" value="AA/rel_permease1"/>
</dbReference>
<keyword evidence="8" id="KW-1185">Reference proteome</keyword>
<evidence type="ECO:0000256" key="5">
    <source>
        <dbReference type="SAM" id="MobiDB-lite"/>
    </source>
</evidence>
<feature type="transmembrane region" description="Helical" evidence="6">
    <location>
        <begin position="150"/>
        <end position="174"/>
    </location>
</feature>
<feature type="transmembrane region" description="Helical" evidence="6">
    <location>
        <begin position="194"/>
        <end position="213"/>
    </location>
</feature>
<feature type="transmembrane region" description="Helical" evidence="6">
    <location>
        <begin position="299"/>
        <end position="322"/>
    </location>
</feature>
<dbReference type="PANTHER" id="PTHR11785:SF382">
    <property type="entry name" value="LOW-AFFINITY METHIONINE PERMEASE"/>
    <property type="match status" value="1"/>
</dbReference>
<sequence>MVYETSKDTELSISPHYGTGNENMESKVSSARVGELGFEEYTQGGLGRHLGVFSTILLMFVFLPISLLLSTNGDLPNSLSVGRIIGTGIFSTPSSITSSAGSVGAALLLWVLGLLLAGSGLAVWLELGCMIPRSGGEKVYLEAAYRRPKLLITVVFAVQAVALGFTASGCIVFASNMVVASGKEATEWEERGIAIAVISFITLLHVFLPSWGVRGMNAIGVMKVVLLLFIVVTGWVVLSGRVHSVPDPYASFHNSFAGSATSSNLYATALFKVLNSFAGWSNAAYVLNEIRNPVQTLKVAAPTGLGICGVLYLLANVAYYAAATPEEIANSGTTVASYFMGKVFGTAAERALSVLVAISAFGNVMTVTFAQARVNQELAKEGVIPFPTFWASSWPFGSPSAGLLLHFIPSLIVIVAIPFGDAYNFILDLEGYPSSIINLLVVAGLFYLRYSEPQLPRPFKVFWPVAVFFMAGQAFQVVAPFIRPPGGKGDTSLPYWLYPVVGIAVLAAGVVYWAVWQVVLPWLGGYRLVPEHVVLNDGTTVAVYRKVMKVE</sequence>
<comment type="subcellular location">
    <subcellularLocation>
        <location evidence="1">Membrane</location>
        <topology evidence="1">Multi-pass membrane protein</topology>
    </subcellularLocation>
</comment>
<dbReference type="PANTHER" id="PTHR11785">
    <property type="entry name" value="AMINO ACID TRANSPORTER"/>
    <property type="match status" value="1"/>
</dbReference>
<evidence type="ECO:0000256" key="1">
    <source>
        <dbReference type="ARBA" id="ARBA00004141"/>
    </source>
</evidence>
<protein>
    <submittedName>
        <fullName evidence="7">Putative High affinity methionine permease</fullName>
    </submittedName>
</protein>
<feature type="transmembrane region" description="Helical" evidence="6">
    <location>
        <begin position="462"/>
        <end position="483"/>
    </location>
</feature>
<feature type="transmembrane region" description="Helical" evidence="6">
    <location>
        <begin position="495"/>
        <end position="515"/>
    </location>
</feature>
<dbReference type="Proteomes" id="UP000256690">
    <property type="component" value="Unassembled WGS sequence"/>
</dbReference>
<evidence type="ECO:0000313" key="7">
    <source>
        <dbReference type="EMBL" id="RDW79140.1"/>
    </source>
</evidence>
<feature type="transmembrane region" description="Helical" evidence="6">
    <location>
        <begin position="50"/>
        <end position="69"/>
    </location>
</feature>
<keyword evidence="2 6" id="KW-0812">Transmembrane</keyword>
<dbReference type="STRING" id="1810919.A0A3D8RZ51"/>
<feature type="transmembrane region" description="Helical" evidence="6">
    <location>
        <begin position="432"/>
        <end position="450"/>
    </location>
</feature>
<feature type="compositionally biased region" description="Basic and acidic residues" evidence="5">
    <location>
        <begin position="1"/>
        <end position="10"/>
    </location>
</feature>
<dbReference type="FunFam" id="1.20.1740.10:FF:000106">
    <property type="entry name" value="Methionine transporter, putative (Eurofung)"/>
    <property type="match status" value="1"/>
</dbReference>
<dbReference type="EMBL" id="PVWQ01000006">
    <property type="protein sequence ID" value="RDW79140.1"/>
    <property type="molecule type" value="Genomic_DNA"/>
</dbReference>
<dbReference type="GO" id="GO:0016020">
    <property type="term" value="C:membrane"/>
    <property type="evidence" value="ECO:0007669"/>
    <property type="project" value="UniProtKB-SubCell"/>
</dbReference>
<feature type="transmembrane region" description="Helical" evidence="6">
    <location>
        <begin position="351"/>
        <end position="370"/>
    </location>
</feature>
<keyword evidence="3 6" id="KW-1133">Transmembrane helix</keyword>
<name>A0A3D8RZ51_9EURO</name>
<comment type="caution">
    <text evidence="7">The sequence shown here is derived from an EMBL/GenBank/DDBJ whole genome shotgun (WGS) entry which is preliminary data.</text>
</comment>
<reference evidence="7 8" key="1">
    <citation type="journal article" date="2018" name="IMA Fungus">
        <title>IMA Genome-F 9: Draft genome sequence of Annulohypoxylon stygium, Aspergillus mulundensis, Berkeleyomyces basicola (syn. Thielaviopsis basicola), Ceratocystis smalleyi, two Cercospora beticola strains, Coleophoma cylindrospora, Fusarium fracticaudum, Phialophora cf. hyalina, and Morchella septimelata.</title>
        <authorList>
            <person name="Wingfield B.D."/>
            <person name="Bills G.F."/>
            <person name="Dong Y."/>
            <person name="Huang W."/>
            <person name="Nel W.J."/>
            <person name="Swalarsk-Parry B.S."/>
            <person name="Vaghefi N."/>
            <person name="Wilken P.M."/>
            <person name="An Z."/>
            <person name="de Beer Z.W."/>
            <person name="De Vos L."/>
            <person name="Chen L."/>
            <person name="Duong T.A."/>
            <person name="Gao Y."/>
            <person name="Hammerbacher A."/>
            <person name="Kikkert J.R."/>
            <person name="Li Y."/>
            <person name="Li H."/>
            <person name="Li K."/>
            <person name="Li Q."/>
            <person name="Liu X."/>
            <person name="Ma X."/>
            <person name="Naidoo K."/>
            <person name="Pethybridge S.J."/>
            <person name="Sun J."/>
            <person name="Steenkamp E.T."/>
            <person name="van der Nest M.A."/>
            <person name="van Wyk S."/>
            <person name="Wingfield M.J."/>
            <person name="Xiong C."/>
            <person name="Yue Q."/>
            <person name="Zhang X."/>
        </authorList>
    </citation>
    <scope>NUCLEOTIDE SEQUENCE [LARGE SCALE GENOMIC DNA]</scope>
    <source>
        <strain evidence="7 8">DSM 5745</strain>
    </source>
</reference>
<organism evidence="7 8">
    <name type="scientific">Aspergillus mulundensis</name>
    <dbReference type="NCBI Taxonomy" id="1810919"/>
    <lineage>
        <taxon>Eukaryota</taxon>
        <taxon>Fungi</taxon>
        <taxon>Dikarya</taxon>
        <taxon>Ascomycota</taxon>
        <taxon>Pezizomycotina</taxon>
        <taxon>Eurotiomycetes</taxon>
        <taxon>Eurotiomycetidae</taxon>
        <taxon>Eurotiales</taxon>
        <taxon>Aspergillaceae</taxon>
        <taxon>Aspergillus</taxon>
        <taxon>Aspergillus subgen. Nidulantes</taxon>
    </lineage>
</organism>
<dbReference type="RefSeq" id="XP_026603840.1">
    <property type="nucleotide sequence ID" value="XM_026748008.1"/>
</dbReference>
<feature type="transmembrane region" description="Helical" evidence="6">
    <location>
        <begin position="107"/>
        <end position="129"/>
    </location>
</feature>
<dbReference type="GO" id="GO:0015179">
    <property type="term" value="F:L-amino acid transmembrane transporter activity"/>
    <property type="evidence" value="ECO:0007669"/>
    <property type="project" value="TreeGrafter"/>
</dbReference>